<dbReference type="GO" id="GO:0006233">
    <property type="term" value="P:dTDP biosynthetic process"/>
    <property type="evidence" value="ECO:0007669"/>
    <property type="project" value="InterPro"/>
</dbReference>
<feature type="binding site" evidence="11">
    <location>
        <begin position="19"/>
        <end position="26"/>
    </location>
    <ligand>
        <name>ATP</name>
        <dbReference type="ChEBI" id="CHEBI:30616"/>
    </ligand>
</feature>
<dbReference type="GO" id="GO:0005524">
    <property type="term" value="F:ATP binding"/>
    <property type="evidence" value="ECO:0007669"/>
    <property type="project" value="UniProtKB-UniRule"/>
</dbReference>
<keyword evidence="14" id="KW-1185">Reference proteome</keyword>
<dbReference type="FunFam" id="3.40.50.300:FF:000225">
    <property type="entry name" value="Thymidylate kinase"/>
    <property type="match status" value="1"/>
</dbReference>
<name>A0A7W5JRY7_9ACTN</name>
<organism evidence="13 14">
    <name type="scientific">Microlunatus antarcticus</name>
    <dbReference type="NCBI Taxonomy" id="53388"/>
    <lineage>
        <taxon>Bacteria</taxon>
        <taxon>Bacillati</taxon>
        <taxon>Actinomycetota</taxon>
        <taxon>Actinomycetes</taxon>
        <taxon>Propionibacteriales</taxon>
        <taxon>Propionibacteriaceae</taxon>
        <taxon>Microlunatus</taxon>
    </lineage>
</organism>
<dbReference type="InterPro" id="IPR039430">
    <property type="entry name" value="Thymidylate_kin-like_dom"/>
</dbReference>
<comment type="similarity">
    <text evidence="1 11">Belongs to the thymidylate kinase family.</text>
</comment>
<reference evidence="13 14" key="1">
    <citation type="submission" date="2020-08" db="EMBL/GenBank/DDBJ databases">
        <title>Sequencing the genomes of 1000 actinobacteria strains.</title>
        <authorList>
            <person name="Klenk H.-P."/>
        </authorList>
    </citation>
    <scope>NUCLEOTIDE SEQUENCE [LARGE SCALE GENOMIC DNA]</scope>
    <source>
        <strain evidence="13 14">DSM 11053</strain>
    </source>
</reference>
<dbReference type="PANTHER" id="PTHR10344">
    <property type="entry name" value="THYMIDYLATE KINASE"/>
    <property type="match status" value="1"/>
</dbReference>
<evidence type="ECO:0000259" key="12">
    <source>
        <dbReference type="Pfam" id="PF02223"/>
    </source>
</evidence>
<evidence type="ECO:0000313" key="14">
    <source>
        <dbReference type="Proteomes" id="UP000565572"/>
    </source>
</evidence>
<evidence type="ECO:0000256" key="7">
    <source>
        <dbReference type="ARBA" id="ARBA00022777"/>
    </source>
</evidence>
<comment type="function">
    <text evidence="10 11">Phosphorylation of dTMP to form dTDP in both de novo and salvage pathways of dTTP synthesis.</text>
</comment>
<keyword evidence="7 11" id="KW-0418">Kinase</keyword>
<dbReference type="Gene3D" id="3.40.50.300">
    <property type="entry name" value="P-loop containing nucleotide triphosphate hydrolases"/>
    <property type="match status" value="1"/>
</dbReference>
<gene>
    <name evidence="11" type="primary">tmk</name>
    <name evidence="13" type="ORF">FHX39_000190</name>
</gene>
<evidence type="ECO:0000256" key="8">
    <source>
        <dbReference type="ARBA" id="ARBA00022840"/>
    </source>
</evidence>
<keyword evidence="5 11" id="KW-0545">Nucleotide biosynthesis</keyword>
<evidence type="ECO:0000256" key="11">
    <source>
        <dbReference type="HAMAP-Rule" id="MF_00165"/>
    </source>
</evidence>
<dbReference type="SUPFAM" id="SSF52540">
    <property type="entry name" value="P-loop containing nucleoside triphosphate hydrolases"/>
    <property type="match status" value="1"/>
</dbReference>
<evidence type="ECO:0000256" key="10">
    <source>
        <dbReference type="ARBA" id="ARBA00057735"/>
    </source>
</evidence>
<dbReference type="CDD" id="cd01672">
    <property type="entry name" value="TMPK"/>
    <property type="match status" value="1"/>
</dbReference>
<keyword evidence="4 11" id="KW-0808">Transferase</keyword>
<dbReference type="RefSeq" id="WP_183336000.1">
    <property type="nucleotide sequence ID" value="NZ_JACHZG010000001.1"/>
</dbReference>
<comment type="catalytic activity">
    <reaction evidence="9 11">
        <text>dTMP + ATP = dTDP + ADP</text>
        <dbReference type="Rhea" id="RHEA:13517"/>
        <dbReference type="ChEBI" id="CHEBI:30616"/>
        <dbReference type="ChEBI" id="CHEBI:58369"/>
        <dbReference type="ChEBI" id="CHEBI:63528"/>
        <dbReference type="ChEBI" id="CHEBI:456216"/>
        <dbReference type="EC" id="2.7.4.9"/>
    </reaction>
</comment>
<protein>
    <recommendedName>
        <fullName evidence="3 11">Thymidylate kinase</fullName>
        <ecNumber evidence="2 11">2.7.4.9</ecNumber>
    </recommendedName>
    <alternativeName>
        <fullName evidence="11">dTMP kinase</fullName>
    </alternativeName>
</protein>
<proteinExistence type="inferred from homology"/>
<comment type="caution">
    <text evidence="13">The sequence shown here is derived from an EMBL/GenBank/DDBJ whole genome shotgun (WGS) entry which is preliminary data.</text>
</comment>
<dbReference type="InterPro" id="IPR027417">
    <property type="entry name" value="P-loop_NTPase"/>
</dbReference>
<evidence type="ECO:0000256" key="3">
    <source>
        <dbReference type="ARBA" id="ARBA00017144"/>
    </source>
</evidence>
<evidence type="ECO:0000256" key="2">
    <source>
        <dbReference type="ARBA" id="ARBA00012980"/>
    </source>
</evidence>
<feature type="domain" description="Thymidylate kinase-like" evidence="12">
    <location>
        <begin position="17"/>
        <end position="200"/>
    </location>
</feature>
<dbReference type="PANTHER" id="PTHR10344:SF4">
    <property type="entry name" value="UMP-CMP KINASE 2, MITOCHONDRIAL"/>
    <property type="match status" value="1"/>
</dbReference>
<dbReference type="Pfam" id="PF02223">
    <property type="entry name" value="Thymidylate_kin"/>
    <property type="match status" value="1"/>
</dbReference>
<evidence type="ECO:0000313" key="13">
    <source>
        <dbReference type="EMBL" id="MBB3325246.1"/>
    </source>
</evidence>
<dbReference type="EMBL" id="JACHZG010000001">
    <property type="protein sequence ID" value="MBB3325246.1"/>
    <property type="molecule type" value="Genomic_DNA"/>
</dbReference>
<evidence type="ECO:0000256" key="6">
    <source>
        <dbReference type="ARBA" id="ARBA00022741"/>
    </source>
</evidence>
<sequence>MTVPPGPTASRGAFVVFEGGDGVGKSTQVDLLVRRLEAAGHEVVRTFEPGATRLGALLRGVLLHSDAGDVGARTEALLYAADKAEHLHEVVRPALARGAVVVCDRYVDSMVAYQGAGRVLDPVEVEGIARWATEDLRPDLTVLLDLAPEEGLRGLTDPDRLESAGLDLHARARAFFLALAERDPGRYLVLPARRSREVLAETVAVRVDALLSADADRLPR</sequence>
<dbReference type="EC" id="2.7.4.9" evidence="2 11"/>
<dbReference type="GO" id="GO:0006227">
    <property type="term" value="P:dUDP biosynthetic process"/>
    <property type="evidence" value="ECO:0007669"/>
    <property type="project" value="TreeGrafter"/>
</dbReference>
<dbReference type="HAMAP" id="MF_00165">
    <property type="entry name" value="Thymidylate_kinase"/>
    <property type="match status" value="1"/>
</dbReference>
<evidence type="ECO:0000256" key="1">
    <source>
        <dbReference type="ARBA" id="ARBA00009776"/>
    </source>
</evidence>
<accession>A0A7W5JRY7</accession>
<dbReference type="GO" id="GO:0006235">
    <property type="term" value="P:dTTP biosynthetic process"/>
    <property type="evidence" value="ECO:0007669"/>
    <property type="project" value="UniProtKB-UniRule"/>
</dbReference>
<evidence type="ECO:0000256" key="4">
    <source>
        <dbReference type="ARBA" id="ARBA00022679"/>
    </source>
</evidence>
<dbReference type="Proteomes" id="UP000565572">
    <property type="component" value="Unassembled WGS sequence"/>
</dbReference>
<evidence type="ECO:0000256" key="5">
    <source>
        <dbReference type="ARBA" id="ARBA00022727"/>
    </source>
</evidence>
<keyword evidence="8 11" id="KW-0067">ATP-binding</keyword>
<evidence type="ECO:0000256" key="9">
    <source>
        <dbReference type="ARBA" id="ARBA00048743"/>
    </source>
</evidence>
<dbReference type="NCBIfam" id="TIGR00041">
    <property type="entry name" value="DTMP_kinase"/>
    <property type="match status" value="1"/>
</dbReference>
<dbReference type="InterPro" id="IPR018094">
    <property type="entry name" value="Thymidylate_kinase"/>
</dbReference>
<dbReference type="AlphaFoldDB" id="A0A7W5JRY7"/>
<dbReference type="GO" id="GO:0005829">
    <property type="term" value="C:cytosol"/>
    <property type="evidence" value="ECO:0007669"/>
    <property type="project" value="TreeGrafter"/>
</dbReference>
<dbReference type="GO" id="GO:0004798">
    <property type="term" value="F:dTMP kinase activity"/>
    <property type="evidence" value="ECO:0007669"/>
    <property type="project" value="UniProtKB-UniRule"/>
</dbReference>
<keyword evidence="6 11" id="KW-0547">Nucleotide-binding</keyword>